<dbReference type="eggNOG" id="ENOG502RYNN">
    <property type="taxonomic scope" value="Eukaryota"/>
</dbReference>
<evidence type="ECO:0000313" key="6">
    <source>
        <dbReference type="WormBase" id="SRAE_1000055100"/>
    </source>
</evidence>
<keyword evidence="4" id="KW-1185">Reference proteome</keyword>
<dbReference type="AlphaFoldDB" id="A0A090MUL0"/>
<name>A0A090MUL0_STRRB</name>
<dbReference type="EMBL" id="LN609528">
    <property type="protein sequence ID" value="CEF62278.1"/>
    <property type="molecule type" value="Genomic_DNA"/>
</dbReference>
<sequence>MFINTILSLLLLTIIVKSNETVNDSKSLQEKKLYDHVNEMKEYKVRRKRNCCATCPHGRDCGCGDCSSFHNLQCRSECMPSCEKFCIQGIYIFNGWNHNLNNFLIPPQSYEVQTVYEVQQPRMCIDQCMPKCEPMCVNRINIAIPQPKCHDLCMPTCSQSCINRLVVEIPQQRCQEMCMPSCLPSCTQQIVIPIQQKKCIDPCMPLCHSSCTSQEIIITQPVPMPSCGVPQCPTCAPDCVSKYNVHVGVQQNKCHEACQPSCHNRCIEAMSMLEIQVQVPQKRCHEACLPSCNSRCVEAVTMFEVQVSTPSCGIPECPRCEKSCIEKFRPQSTCHYACRPLCTQQCIQYVQTMEVKITPSCGIKECPTCEQNCVERYRTQVSVPTQSCISYCQPQCTPQCIQAYAHIEVSSNNGNGTPRKLKCTSVPCTCPVGYIQCSQNDCCLMYFNMAKKYLNKARKQQKSDTNFENDYFPKKSSFQKGYMKDESGIKKKSNNAKNLTNSNEKKN</sequence>
<dbReference type="PANTHER" id="PTHR31895:SF17">
    <property type="entry name" value="TIL DOMAIN-CONTAINING PROTEIN"/>
    <property type="match status" value="1"/>
</dbReference>
<dbReference type="Proteomes" id="UP000035682">
    <property type="component" value="Unplaced"/>
</dbReference>
<protein>
    <submittedName>
        <fullName evidence="3 5">Uncharacterized protein</fullName>
    </submittedName>
</protein>
<dbReference type="OMA" id="PVCMQDA"/>
<reference evidence="5" key="2">
    <citation type="submission" date="2020-12" db="UniProtKB">
        <authorList>
            <consortium name="WormBaseParasite"/>
        </authorList>
    </citation>
    <scope>IDENTIFICATION</scope>
</reference>
<dbReference type="OrthoDB" id="5791880at2759"/>
<dbReference type="PANTHER" id="PTHR31895">
    <property type="entry name" value="PROTEIN CBG03177-RELATED"/>
    <property type="match status" value="1"/>
</dbReference>
<reference evidence="3 4" key="1">
    <citation type="submission" date="2014-09" db="EMBL/GenBank/DDBJ databases">
        <authorList>
            <person name="Martin A.A."/>
        </authorList>
    </citation>
    <scope>NUCLEOTIDE SEQUENCE</scope>
    <source>
        <strain evidence="4">ED321</strain>
        <strain evidence="3">ED321 Heterogonic</strain>
    </source>
</reference>
<dbReference type="WormBase" id="SRAE_1000055100">
    <property type="protein sequence ID" value="SRP09520"/>
    <property type="gene ID" value="WBGene00257148"/>
</dbReference>
<evidence type="ECO:0000256" key="2">
    <source>
        <dbReference type="SAM" id="SignalP"/>
    </source>
</evidence>
<keyword evidence="2" id="KW-0732">Signal</keyword>
<evidence type="ECO:0000313" key="5">
    <source>
        <dbReference type="WBParaSite" id="SRAE_1000055100.1"/>
    </source>
</evidence>
<evidence type="ECO:0000313" key="3">
    <source>
        <dbReference type="EMBL" id="CEF62278.1"/>
    </source>
</evidence>
<feature type="signal peptide" evidence="2">
    <location>
        <begin position="1"/>
        <end position="18"/>
    </location>
</feature>
<dbReference type="GeneID" id="36374643"/>
<feature type="compositionally biased region" description="Polar residues" evidence="1">
    <location>
        <begin position="495"/>
        <end position="507"/>
    </location>
</feature>
<gene>
    <name evidence="3 5 6" type="ORF">SRAE_1000055100</name>
</gene>
<dbReference type="RefSeq" id="XP_024501480.1">
    <property type="nucleotide sequence ID" value="XM_024647399.1"/>
</dbReference>
<evidence type="ECO:0000313" key="4">
    <source>
        <dbReference type="Proteomes" id="UP000035682"/>
    </source>
</evidence>
<feature type="region of interest" description="Disordered" evidence="1">
    <location>
        <begin position="464"/>
        <end position="507"/>
    </location>
</feature>
<accession>A0A090MUL0</accession>
<dbReference type="CTD" id="36374643"/>
<organism evidence="3">
    <name type="scientific">Strongyloides ratti</name>
    <name type="common">Parasitic roundworm</name>
    <dbReference type="NCBI Taxonomy" id="34506"/>
    <lineage>
        <taxon>Eukaryota</taxon>
        <taxon>Metazoa</taxon>
        <taxon>Ecdysozoa</taxon>
        <taxon>Nematoda</taxon>
        <taxon>Chromadorea</taxon>
        <taxon>Rhabditida</taxon>
        <taxon>Tylenchina</taxon>
        <taxon>Panagrolaimomorpha</taxon>
        <taxon>Strongyloidoidea</taxon>
        <taxon>Strongyloididae</taxon>
        <taxon>Strongyloides</taxon>
    </lineage>
</organism>
<feature type="chain" id="PRO_5015031280" evidence="2">
    <location>
        <begin position="19"/>
        <end position="507"/>
    </location>
</feature>
<proteinExistence type="predicted"/>
<evidence type="ECO:0000256" key="1">
    <source>
        <dbReference type="SAM" id="MobiDB-lite"/>
    </source>
</evidence>
<dbReference type="STRING" id="34506.A0A090MUL0"/>
<dbReference type="WBParaSite" id="SRAE_1000055100.1">
    <property type="protein sequence ID" value="SRAE_1000055100.1"/>
    <property type="gene ID" value="WBGene00257148"/>
</dbReference>